<gene>
    <name evidence="1" type="ORF">UT28_C0001G0928</name>
</gene>
<proteinExistence type="predicted"/>
<organism evidence="1 2">
    <name type="scientific">Berkelbacteria bacterium GW2011_GWE1_39_12</name>
    <dbReference type="NCBI Taxonomy" id="1618337"/>
    <lineage>
        <taxon>Bacteria</taxon>
        <taxon>Candidatus Berkelbacteria</taxon>
    </lineage>
</organism>
<reference evidence="1 2" key="1">
    <citation type="journal article" date="2015" name="Nature">
        <title>rRNA introns, odd ribosomes, and small enigmatic genomes across a large radiation of phyla.</title>
        <authorList>
            <person name="Brown C.T."/>
            <person name="Hug L.A."/>
            <person name="Thomas B.C."/>
            <person name="Sharon I."/>
            <person name="Castelle C.J."/>
            <person name="Singh A."/>
            <person name="Wilkins M.J."/>
            <person name="Williams K.H."/>
            <person name="Banfield J.F."/>
        </authorList>
    </citation>
    <scope>NUCLEOTIDE SEQUENCE [LARGE SCALE GENOMIC DNA]</scope>
</reference>
<protein>
    <submittedName>
        <fullName evidence="1">Uncharacterized protein</fullName>
    </submittedName>
</protein>
<sequence>MEVMCVIADNDLDKSVRMAIAILSGENASKIEAVTTQLDSATDKYMAEVESDNGDYAYSISLTRFMGGWFPVMARITADPKLNPLNVPGLVLGYRFSQYDGVFSSVEPESEQHWRTNPFDMEGVLICPKKVFEDPGSDPDDMLSLADRYMCQETHDAYRFSATLYLRILGRDDLTLEQEGKARERLDQCRRFIDLETVTTVSG</sequence>
<dbReference type="AlphaFoldDB" id="A0A0G4B529"/>
<accession>A0A0G4B529</accession>
<evidence type="ECO:0000313" key="1">
    <source>
        <dbReference type="EMBL" id="AKM82705.1"/>
    </source>
</evidence>
<evidence type="ECO:0000313" key="2">
    <source>
        <dbReference type="Proteomes" id="UP000035648"/>
    </source>
</evidence>
<dbReference type="KEGG" id="bbgw:UT28_C0001G0928"/>
<name>A0A0G4B529_9BACT</name>
<dbReference type="EMBL" id="CP011213">
    <property type="protein sequence ID" value="AKM82705.1"/>
    <property type="molecule type" value="Genomic_DNA"/>
</dbReference>
<dbReference type="Proteomes" id="UP000035648">
    <property type="component" value="Chromosome"/>
</dbReference>